<name>J9GGS6_9ZZZZ</name>
<gene>
    <name evidence="1" type="ORF">EVA_13324</name>
</gene>
<accession>J9GGS6</accession>
<dbReference type="EMBL" id="AMCI01004198">
    <property type="protein sequence ID" value="EJW98569.1"/>
    <property type="molecule type" value="Genomic_DNA"/>
</dbReference>
<comment type="caution">
    <text evidence="1">The sequence shown here is derived from an EMBL/GenBank/DDBJ whole genome shotgun (WGS) entry which is preliminary data.</text>
</comment>
<evidence type="ECO:0000313" key="1">
    <source>
        <dbReference type="EMBL" id="EJW98569.1"/>
    </source>
</evidence>
<protein>
    <submittedName>
        <fullName evidence="1">Uncharacterized protein</fullName>
    </submittedName>
</protein>
<sequence>MACRVSPGTHYRGIDRPPSVRWLYRVVHNNPPIAVLYRPKFSVCKLCHQL</sequence>
<reference evidence="1" key="1">
    <citation type="journal article" date="2012" name="PLoS ONE">
        <title>Gene sets for utilization of primary and secondary nutrition supplies in the distal gut of endangered iberian lynx.</title>
        <authorList>
            <person name="Alcaide M."/>
            <person name="Messina E."/>
            <person name="Richter M."/>
            <person name="Bargiela R."/>
            <person name="Peplies J."/>
            <person name="Huws S.A."/>
            <person name="Newbold C.J."/>
            <person name="Golyshin P.N."/>
            <person name="Simon M.A."/>
            <person name="Lopez G."/>
            <person name="Yakimov M.M."/>
            <person name="Ferrer M."/>
        </authorList>
    </citation>
    <scope>NUCLEOTIDE SEQUENCE</scope>
</reference>
<proteinExistence type="predicted"/>
<organism evidence="1">
    <name type="scientific">gut metagenome</name>
    <dbReference type="NCBI Taxonomy" id="749906"/>
    <lineage>
        <taxon>unclassified sequences</taxon>
        <taxon>metagenomes</taxon>
        <taxon>organismal metagenomes</taxon>
    </lineage>
</organism>
<dbReference type="AlphaFoldDB" id="J9GGS6"/>